<keyword evidence="10" id="KW-1185">Reference proteome</keyword>
<feature type="domain" description="Reverse transcriptase RNase H-like" evidence="7">
    <location>
        <begin position="49"/>
        <end position="107"/>
    </location>
</feature>
<dbReference type="EMBL" id="JAVXUP010000567">
    <property type="protein sequence ID" value="KAK3025080.1"/>
    <property type="molecule type" value="Genomic_DNA"/>
</dbReference>
<keyword evidence="5" id="KW-0378">Hydrolase</keyword>
<evidence type="ECO:0000256" key="4">
    <source>
        <dbReference type="ARBA" id="ARBA00022759"/>
    </source>
</evidence>
<dbReference type="PANTHER" id="PTHR48475:SF1">
    <property type="entry name" value="RNASE H TYPE-1 DOMAIN-CONTAINING PROTEIN"/>
    <property type="match status" value="1"/>
</dbReference>
<keyword evidence="2" id="KW-0548">Nucleotidyltransferase</keyword>
<protein>
    <recommendedName>
        <fullName evidence="7">Reverse transcriptase RNase H-like domain-containing protein</fullName>
    </recommendedName>
</protein>
<keyword evidence="6" id="KW-0695">RNA-directed DNA polymerase</keyword>
<proteinExistence type="predicted"/>
<reference evidence="9" key="1">
    <citation type="submission" date="2022-12" db="EMBL/GenBank/DDBJ databases">
        <title>Draft genome assemblies for two species of Escallonia (Escalloniales).</title>
        <authorList>
            <person name="Chanderbali A."/>
            <person name="Dervinis C."/>
            <person name="Anghel I."/>
            <person name="Soltis D."/>
            <person name="Soltis P."/>
            <person name="Zapata F."/>
        </authorList>
    </citation>
    <scope>NUCLEOTIDE SEQUENCE</scope>
    <source>
        <strain evidence="9">UCBG64.0493</strain>
        <tissue evidence="9">Leaf</tissue>
    </source>
</reference>
<comment type="caution">
    <text evidence="9">The sequence shown here is derived from an EMBL/GenBank/DDBJ whole genome shotgun (WGS) entry which is preliminary data.</text>
</comment>
<evidence type="ECO:0000256" key="6">
    <source>
        <dbReference type="ARBA" id="ARBA00022918"/>
    </source>
</evidence>
<dbReference type="InterPro" id="IPR041373">
    <property type="entry name" value="RT_RNaseH"/>
</dbReference>
<evidence type="ECO:0000259" key="7">
    <source>
        <dbReference type="Pfam" id="PF17917"/>
    </source>
</evidence>
<keyword evidence="1" id="KW-0808">Transferase</keyword>
<evidence type="ECO:0000313" key="10">
    <source>
        <dbReference type="Proteomes" id="UP001188597"/>
    </source>
</evidence>
<accession>A0AA89B2C4</accession>
<dbReference type="InterPro" id="IPR043502">
    <property type="entry name" value="DNA/RNA_pol_sf"/>
</dbReference>
<dbReference type="AlphaFoldDB" id="A0AA89B2C4"/>
<organism evidence="9 10">
    <name type="scientific">Escallonia herrerae</name>
    <dbReference type="NCBI Taxonomy" id="1293975"/>
    <lineage>
        <taxon>Eukaryota</taxon>
        <taxon>Viridiplantae</taxon>
        <taxon>Streptophyta</taxon>
        <taxon>Embryophyta</taxon>
        <taxon>Tracheophyta</taxon>
        <taxon>Spermatophyta</taxon>
        <taxon>Magnoliopsida</taxon>
        <taxon>eudicotyledons</taxon>
        <taxon>Gunneridae</taxon>
        <taxon>Pentapetalae</taxon>
        <taxon>asterids</taxon>
        <taxon>campanulids</taxon>
        <taxon>Escalloniales</taxon>
        <taxon>Escalloniaceae</taxon>
        <taxon>Escallonia</taxon>
    </lineage>
</organism>
<evidence type="ECO:0000256" key="5">
    <source>
        <dbReference type="ARBA" id="ARBA00022801"/>
    </source>
</evidence>
<keyword evidence="4" id="KW-0255">Endonuclease</keyword>
<name>A0AA89B2C4_9ASTE</name>
<evidence type="ECO:0000313" key="9">
    <source>
        <dbReference type="EMBL" id="KAK3025080.1"/>
    </source>
</evidence>
<keyword evidence="3" id="KW-0540">Nuclease</keyword>
<evidence type="ECO:0000256" key="3">
    <source>
        <dbReference type="ARBA" id="ARBA00022722"/>
    </source>
</evidence>
<dbReference type="PANTHER" id="PTHR48475">
    <property type="entry name" value="RIBONUCLEASE H"/>
    <property type="match status" value="1"/>
</dbReference>
<dbReference type="EMBL" id="JAVXUP010003054">
    <property type="protein sequence ID" value="KAK3000255.1"/>
    <property type="molecule type" value="Genomic_DNA"/>
</dbReference>
<gene>
    <name evidence="8" type="ORF">RJ639_024078</name>
    <name evidence="9" type="ORF">RJ639_044884</name>
</gene>
<evidence type="ECO:0000313" key="8">
    <source>
        <dbReference type="EMBL" id="KAK3000255.1"/>
    </source>
</evidence>
<dbReference type="Pfam" id="PF17917">
    <property type="entry name" value="RT_RNaseH"/>
    <property type="match status" value="1"/>
</dbReference>
<dbReference type="Proteomes" id="UP001188597">
    <property type="component" value="Unassembled WGS sequence"/>
</dbReference>
<sequence length="146" mass="16721">MSFEWDQACQNAFHSIKRYLLSHPVLGALTLGKPLILYIVAQEESLGAMLMETELKYNLTEKTCLVLVFGSQKLRHYFLAYTMHLIARADPLKYVMAKIVPSGRLANEFEIVYVLRTTIKGQALADFLLDHPIPADWEISEDFLEE</sequence>
<evidence type="ECO:0000256" key="2">
    <source>
        <dbReference type="ARBA" id="ARBA00022695"/>
    </source>
</evidence>
<evidence type="ECO:0000256" key="1">
    <source>
        <dbReference type="ARBA" id="ARBA00022679"/>
    </source>
</evidence>
<dbReference type="SUPFAM" id="SSF56672">
    <property type="entry name" value="DNA/RNA polymerases"/>
    <property type="match status" value="1"/>
</dbReference>